<dbReference type="FunFam" id="1.10.10.540:FF:000001">
    <property type="entry name" value="UV excision repair protein RAD23 B"/>
    <property type="match status" value="1"/>
</dbReference>
<dbReference type="SUPFAM" id="SSF101238">
    <property type="entry name" value="XPC-binding domain"/>
    <property type="match status" value="1"/>
</dbReference>
<evidence type="ECO:0000256" key="5">
    <source>
        <dbReference type="RuleBase" id="RU367049"/>
    </source>
</evidence>
<dbReference type="EMBL" id="JYNV01000155">
    <property type="protein sequence ID" value="KZM24571.1"/>
    <property type="molecule type" value="Genomic_DNA"/>
</dbReference>
<dbReference type="GO" id="GO:0070628">
    <property type="term" value="F:proteasome binding"/>
    <property type="evidence" value="ECO:0007669"/>
    <property type="project" value="EnsemblFungi"/>
</dbReference>
<dbReference type="SUPFAM" id="SSF46934">
    <property type="entry name" value="UBA-like"/>
    <property type="match status" value="2"/>
</dbReference>
<gene>
    <name evidence="7" type="ORF">ST47_g4293</name>
</gene>
<dbReference type="PROSITE" id="PS50053">
    <property type="entry name" value="UBIQUITIN_2"/>
    <property type="match status" value="1"/>
</dbReference>
<comment type="similarity">
    <text evidence="5">Belongs to the RAD23 family.</text>
</comment>
<dbReference type="GO" id="GO:0003684">
    <property type="term" value="F:damaged DNA binding"/>
    <property type="evidence" value="ECO:0007669"/>
    <property type="project" value="UniProtKB-UniRule"/>
</dbReference>
<dbReference type="FunFam" id="3.10.20.90:FF:000175">
    <property type="entry name" value="UV excision repair protein Rad23"/>
    <property type="match status" value="1"/>
</dbReference>
<feature type="compositionally biased region" description="Gly residues" evidence="6">
    <location>
        <begin position="236"/>
        <end position="256"/>
    </location>
</feature>
<dbReference type="CDD" id="cd14281">
    <property type="entry name" value="UBA2_Rad23_like"/>
    <property type="match status" value="1"/>
</dbReference>
<evidence type="ECO:0000256" key="3">
    <source>
        <dbReference type="ARBA" id="ARBA00023204"/>
    </source>
</evidence>
<dbReference type="GO" id="GO:0043130">
    <property type="term" value="F:ubiquitin binding"/>
    <property type="evidence" value="ECO:0007669"/>
    <property type="project" value="UniProtKB-UniRule"/>
</dbReference>
<feature type="compositionally biased region" description="Low complexity" evidence="6">
    <location>
        <begin position="189"/>
        <end position="201"/>
    </location>
</feature>
<dbReference type="Pfam" id="PF00627">
    <property type="entry name" value="UBA"/>
    <property type="match status" value="2"/>
</dbReference>
<dbReference type="GO" id="GO:0030674">
    <property type="term" value="F:protein-macromolecule adaptor activity"/>
    <property type="evidence" value="ECO:0007669"/>
    <property type="project" value="EnsemblFungi"/>
</dbReference>
<dbReference type="GO" id="GO:0005654">
    <property type="term" value="C:nucleoplasm"/>
    <property type="evidence" value="ECO:0007669"/>
    <property type="project" value="TreeGrafter"/>
</dbReference>
<dbReference type="InterPro" id="IPR029071">
    <property type="entry name" value="Ubiquitin-like_domsf"/>
</dbReference>
<dbReference type="FunFam" id="1.10.8.10:FF:000003">
    <property type="entry name" value="UV excision repair protein RAD23 homolog"/>
    <property type="match status" value="1"/>
</dbReference>
<dbReference type="FunFam" id="1.10.8.10:FF:000002">
    <property type="entry name" value="UV excision repair protein RAD23 homolog"/>
    <property type="match status" value="1"/>
</dbReference>
<dbReference type="GO" id="GO:0000122">
    <property type="term" value="P:negative regulation of transcription by RNA polymerase II"/>
    <property type="evidence" value="ECO:0007669"/>
    <property type="project" value="EnsemblFungi"/>
</dbReference>
<dbReference type="Proteomes" id="UP000076837">
    <property type="component" value="Unassembled WGS sequence"/>
</dbReference>
<comment type="function">
    <text evidence="5">Multiubiquitin chain receptor involved in modulation of proteasomal degradation. Involved in nucleotide excision repair.</text>
</comment>
<keyword evidence="8" id="KW-1185">Reference proteome</keyword>
<dbReference type="InterPro" id="IPR000626">
    <property type="entry name" value="Ubiquitin-like_dom"/>
</dbReference>
<keyword evidence="4 5" id="KW-0539">Nucleus</keyword>
<dbReference type="NCBIfam" id="TIGR00601">
    <property type="entry name" value="rad23"/>
    <property type="match status" value="1"/>
</dbReference>
<dbReference type="InterPro" id="IPR006636">
    <property type="entry name" value="STI1_HS-bd"/>
</dbReference>
<dbReference type="InterPro" id="IPR015360">
    <property type="entry name" value="XPC-bd"/>
</dbReference>
<dbReference type="PANTHER" id="PTHR10621">
    <property type="entry name" value="UV EXCISION REPAIR PROTEIN RAD23"/>
    <property type="match status" value="1"/>
</dbReference>
<comment type="caution">
    <text evidence="7">The sequence shown here is derived from an EMBL/GenBank/DDBJ whole genome shotgun (WGS) entry which is preliminary data.</text>
</comment>
<dbReference type="InterPro" id="IPR036353">
    <property type="entry name" value="XPC-bd_sf"/>
</dbReference>
<accession>A0A163FWP3</accession>
<dbReference type="GO" id="GO:0036503">
    <property type="term" value="P:ERAD pathway"/>
    <property type="evidence" value="ECO:0007669"/>
    <property type="project" value="EnsemblFungi"/>
</dbReference>
<dbReference type="Gene3D" id="1.10.10.540">
    <property type="entry name" value="XPC-binding domain"/>
    <property type="match status" value="1"/>
</dbReference>
<dbReference type="GO" id="GO:0000224">
    <property type="term" value="F:peptide-N4-(N-acetyl-beta-glucosaminyl)asparagine amidase activity"/>
    <property type="evidence" value="ECO:0007669"/>
    <property type="project" value="EnsemblFungi"/>
</dbReference>
<dbReference type="AlphaFoldDB" id="A0A163FWP3"/>
<feature type="region of interest" description="Disordered" evidence="6">
    <location>
        <begin position="235"/>
        <end position="256"/>
    </location>
</feature>
<dbReference type="InterPro" id="IPR015940">
    <property type="entry name" value="UBA"/>
</dbReference>
<dbReference type="OrthoDB" id="419317at2759"/>
<sequence length="388" mass="40803">MKITFKDLKQNKFVIEAEPSETIGELKAKIQSDKGWEVPQQKLIYSGKILQDTNTIESYSIEEKGFIVCMVSKPKQPAASASRAPSTPAKPAAPAQTPAAPAAPAAPAPSSSTTQNVPATPSPAPAQQPERFNDPSALTMGGEREAAIANMESMGFARADIDRAMRAAFFNPDRAVEYLLTGIPESALQEQAQQQAQARAPTSPPPAAGGNTSATPAASGGDEPINLFEAAAQAGQGRGGAGGARSGAAAGGAAGAGAGAGALNANSLDFLRNNPQFQQLRQVVQQQPQMLEPILQQVGQGNPQLAQMIASNPEQFLQLLAEDADDDAPLPPGAQSISVTEEEREAIERLCRLGFERDLVIQAYFACDKNEELAANFLFDQPEDLDDQ</sequence>
<comment type="subcellular location">
    <subcellularLocation>
        <location evidence="5">Nucleus</location>
    </subcellularLocation>
    <subcellularLocation>
        <location evidence="5">Cytoplasm</location>
    </subcellularLocation>
</comment>
<dbReference type="SMART" id="SM00165">
    <property type="entry name" value="UBA"/>
    <property type="match status" value="2"/>
</dbReference>
<name>A0A163FWP3_DIDRA</name>
<keyword evidence="2 5" id="KW-0227">DNA damage</keyword>
<dbReference type="SMART" id="SM00727">
    <property type="entry name" value="STI1"/>
    <property type="match status" value="1"/>
</dbReference>
<dbReference type="Pfam" id="PF00240">
    <property type="entry name" value="ubiquitin"/>
    <property type="match status" value="1"/>
</dbReference>
<dbReference type="Pfam" id="PF09280">
    <property type="entry name" value="XPC-binding"/>
    <property type="match status" value="1"/>
</dbReference>
<dbReference type="PROSITE" id="PS50030">
    <property type="entry name" value="UBA"/>
    <property type="match status" value="2"/>
</dbReference>
<dbReference type="GO" id="GO:0036435">
    <property type="term" value="F:K48-linked polyubiquitin modification-dependent protein binding"/>
    <property type="evidence" value="ECO:0007669"/>
    <property type="project" value="EnsemblFungi"/>
</dbReference>
<dbReference type="PANTHER" id="PTHR10621:SF0">
    <property type="entry name" value="UV EXCISION REPAIR PROTEIN RAD23"/>
    <property type="match status" value="1"/>
</dbReference>
<dbReference type="STRING" id="5454.A0A163FWP3"/>
<dbReference type="GO" id="GO:0120125">
    <property type="term" value="C:PNGase complex"/>
    <property type="evidence" value="ECO:0007669"/>
    <property type="project" value="EnsemblFungi"/>
</dbReference>
<feature type="region of interest" description="Disordered" evidence="6">
    <location>
        <begin position="78"/>
        <end position="138"/>
    </location>
</feature>
<dbReference type="Gene3D" id="3.10.20.90">
    <property type="entry name" value="Phosphatidylinositol 3-kinase Catalytic Subunit, Chain A, domain 1"/>
    <property type="match status" value="1"/>
</dbReference>
<keyword evidence="5" id="KW-0963">Cytoplasm</keyword>
<evidence type="ECO:0000313" key="7">
    <source>
        <dbReference type="EMBL" id="KZM24571.1"/>
    </source>
</evidence>
<evidence type="ECO:0000256" key="4">
    <source>
        <dbReference type="ARBA" id="ARBA00023242"/>
    </source>
</evidence>
<organism evidence="7 8">
    <name type="scientific">Didymella rabiei</name>
    <name type="common">Chickpea ascochyta blight fungus</name>
    <name type="synonym">Mycosphaerella rabiei</name>
    <dbReference type="NCBI Taxonomy" id="5454"/>
    <lineage>
        <taxon>Eukaryota</taxon>
        <taxon>Fungi</taxon>
        <taxon>Dikarya</taxon>
        <taxon>Ascomycota</taxon>
        <taxon>Pezizomycotina</taxon>
        <taxon>Dothideomycetes</taxon>
        <taxon>Pleosporomycetidae</taxon>
        <taxon>Pleosporales</taxon>
        <taxon>Pleosporineae</taxon>
        <taxon>Didymellaceae</taxon>
        <taxon>Ascochyta</taxon>
    </lineage>
</organism>
<evidence type="ECO:0000256" key="2">
    <source>
        <dbReference type="ARBA" id="ARBA00022763"/>
    </source>
</evidence>
<proteinExistence type="inferred from homology"/>
<dbReference type="InterPro" id="IPR004806">
    <property type="entry name" value="Rad23"/>
</dbReference>
<evidence type="ECO:0000256" key="1">
    <source>
        <dbReference type="ARBA" id="ARBA00022737"/>
    </source>
</evidence>
<dbReference type="SUPFAM" id="SSF54236">
    <property type="entry name" value="Ubiquitin-like"/>
    <property type="match status" value="1"/>
</dbReference>
<evidence type="ECO:0000313" key="8">
    <source>
        <dbReference type="Proteomes" id="UP000076837"/>
    </source>
</evidence>
<dbReference type="InterPro" id="IPR009060">
    <property type="entry name" value="UBA-like_sf"/>
</dbReference>
<feature type="region of interest" description="Disordered" evidence="6">
    <location>
        <begin position="189"/>
        <end position="223"/>
    </location>
</feature>
<dbReference type="SMART" id="SM00213">
    <property type="entry name" value="UBQ"/>
    <property type="match status" value="1"/>
</dbReference>
<keyword evidence="3 5" id="KW-0234">DNA repair</keyword>
<dbReference type="GO" id="GO:0043161">
    <property type="term" value="P:proteasome-mediated ubiquitin-dependent protein catabolic process"/>
    <property type="evidence" value="ECO:0007669"/>
    <property type="project" value="UniProtKB-UniRule"/>
</dbReference>
<evidence type="ECO:0000256" key="6">
    <source>
        <dbReference type="SAM" id="MobiDB-lite"/>
    </source>
</evidence>
<dbReference type="CDD" id="cd01805">
    <property type="entry name" value="Ubl_Rad23"/>
    <property type="match status" value="1"/>
</dbReference>
<dbReference type="CDD" id="cd14280">
    <property type="entry name" value="UBA1_Rad23_like"/>
    <property type="match status" value="1"/>
</dbReference>
<dbReference type="PRINTS" id="PR01839">
    <property type="entry name" value="RAD23PROTEIN"/>
</dbReference>
<dbReference type="GO" id="GO:0006289">
    <property type="term" value="P:nucleotide-excision repair"/>
    <property type="evidence" value="ECO:0007669"/>
    <property type="project" value="UniProtKB-UniRule"/>
</dbReference>
<keyword evidence="1" id="KW-0677">Repeat</keyword>
<dbReference type="Gene3D" id="1.10.8.10">
    <property type="entry name" value="DNA helicase RuvA subunit, C-terminal domain"/>
    <property type="match status" value="2"/>
</dbReference>
<dbReference type="GO" id="GO:0000111">
    <property type="term" value="C:nucleotide-excision repair factor 2 complex"/>
    <property type="evidence" value="ECO:0007669"/>
    <property type="project" value="EnsemblFungi"/>
</dbReference>
<dbReference type="GO" id="GO:0005829">
    <property type="term" value="C:cytosol"/>
    <property type="evidence" value="ECO:0007669"/>
    <property type="project" value="TreeGrafter"/>
</dbReference>
<reference evidence="7 8" key="1">
    <citation type="journal article" date="2016" name="Sci. Rep.">
        <title>Draft genome sequencing and secretome analysis of fungal phytopathogen Ascochyta rabiei provides insight into the necrotrophic effector repertoire.</title>
        <authorList>
            <person name="Verma S."/>
            <person name="Gazara R.K."/>
            <person name="Nizam S."/>
            <person name="Parween S."/>
            <person name="Chattopadhyay D."/>
            <person name="Verma P.K."/>
        </authorList>
    </citation>
    <scope>NUCLEOTIDE SEQUENCE [LARGE SCALE GENOMIC DNA]</scope>
    <source>
        <strain evidence="7 8">ArDII</strain>
    </source>
</reference>
<feature type="compositionally biased region" description="Low complexity" evidence="6">
    <location>
        <begin position="78"/>
        <end position="119"/>
    </location>
</feature>
<protein>
    <recommendedName>
        <fullName evidence="5">UV excision repair protein RAD23</fullName>
    </recommendedName>
</protein>